<dbReference type="Gene3D" id="3.40.50.150">
    <property type="entry name" value="Vaccinia Virus protein VP39"/>
    <property type="match status" value="1"/>
</dbReference>
<dbReference type="RefSeq" id="WP_264542169.1">
    <property type="nucleotide sequence ID" value="NZ_BAABIP010000017.1"/>
</dbReference>
<evidence type="ECO:0000259" key="1">
    <source>
        <dbReference type="Pfam" id="PF05430"/>
    </source>
</evidence>
<dbReference type="Proteomes" id="UP001500141">
    <property type="component" value="Unassembled WGS sequence"/>
</dbReference>
<proteinExistence type="predicted"/>
<organism evidence="2 3">
    <name type="scientific">Flavobacterium hankyongi</name>
    <dbReference type="NCBI Taxonomy" id="1176532"/>
    <lineage>
        <taxon>Bacteria</taxon>
        <taxon>Pseudomonadati</taxon>
        <taxon>Bacteroidota</taxon>
        <taxon>Flavobacteriia</taxon>
        <taxon>Flavobacteriales</taxon>
        <taxon>Flavobacteriaceae</taxon>
        <taxon>Flavobacterium</taxon>
    </lineage>
</organism>
<name>A0ABP8ZY67_9FLAO</name>
<dbReference type="EMBL" id="BAABIP010000017">
    <property type="protein sequence ID" value="GAA4769050.1"/>
    <property type="molecule type" value="Genomic_DNA"/>
</dbReference>
<dbReference type="InterPro" id="IPR047785">
    <property type="entry name" value="tRNA_MNMC2"/>
</dbReference>
<protein>
    <submittedName>
        <fullName evidence="2">tRNA (5-methylaminomethyl-2-thiouridine)(34)-methyltransferase MnmD</fullName>
    </submittedName>
</protein>
<dbReference type="PANTHER" id="PTHR39963:SF1">
    <property type="entry name" value="MNMC-LIKE METHYLTRANSFERASE DOMAIN-CONTAINING PROTEIN"/>
    <property type="match status" value="1"/>
</dbReference>
<dbReference type="Pfam" id="PF05430">
    <property type="entry name" value="Methyltransf_30"/>
    <property type="match status" value="1"/>
</dbReference>
<evidence type="ECO:0000313" key="2">
    <source>
        <dbReference type="EMBL" id="GAA4769050.1"/>
    </source>
</evidence>
<dbReference type="PANTHER" id="PTHR39963">
    <property type="entry name" value="SLL0983 PROTEIN"/>
    <property type="match status" value="1"/>
</dbReference>
<sequence>MERKIIKTDDGSTTIQLTDWGECYHSKHGAIQEAYHVFIKNGLSLVEDKSVSILEIGFGTGLNAFITFLEAKQKDLSINYVGVEAYPISKDEIEHMNYVDELQAENFKDIFSVMHNAEWGEETKIDENFTLTKRKQFFQDIDDHNQYDIVYFDAFGYPFQPELWSVEIFVKMFKSIKERGILVTYAARGVVKRAMKEVGFEVKKVPGPPGKREMFIAFKNFLRKI</sequence>
<keyword evidence="3" id="KW-1185">Reference proteome</keyword>
<dbReference type="InterPro" id="IPR008471">
    <property type="entry name" value="MnmC-like_methylTransf"/>
</dbReference>
<dbReference type="InterPro" id="IPR029063">
    <property type="entry name" value="SAM-dependent_MTases_sf"/>
</dbReference>
<feature type="domain" description="MnmC-like methyltransferase" evidence="1">
    <location>
        <begin position="135"/>
        <end position="219"/>
    </location>
</feature>
<evidence type="ECO:0000313" key="3">
    <source>
        <dbReference type="Proteomes" id="UP001500141"/>
    </source>
</evidence>
<gene>
    <name evidence="2" type="primary">mnmD</name>
    <name evidence="2" type="ORF">GCM10023230_18690</name>
</gene>
<dbReference type="SUPFAM" id="SSF53335">
    <property type="entry name" value="S-adenosyl-L-methionine-dependent methyltransferases"/>
    <property type="match status" value="1"/>
</dbReference>
<reference evidence="3" key="1">
    <citation type="journal article" date="2019" name="Int. J. Syst. Evol. Microbiol.">
        <title>The Global Catalogue of Microorganisms (GCM) 10K type strain sequencing project: providing services to taxonomists for standard genome sequencing and annotation.</title>
        <authorList>
            <consortium name="The Broad Institute Genomics Platform"/>
            <consortium name="The Broad Institute Genome Sequencing Center for Infectious Disease"/>
            <person name="Wu L."/>
            <person name="Ma J."/>
        </authorList>
    </citation>
    <scope>NUCLEOTIDE SEQUENCE [LARGE SCALE GENOMIC DNA]</scope>
    <source>
        <strain evidence="3">JCM 18198</strain>
    </source>
</reference>
<accession>A0ABP8ZY67</accession>
<comment type="caution">
    <text evidence="2">The sequence shown here is derived from an EMBL/GenBank/DDBJ whole genome shotgun (WGS) entry which is preliminary data.</text>
</comment>
<dbReference type="NCBIfam" id="NF033855">
    <property type="entry name" value="tRNA_MNMC2"/>
    <property type="match status" value="1"/>
</dbReference>